<evidence type="ECO:0000313" key="2">
    <source>
        <dbReference type="EMBL" id="JAE05109.1"/>
    </source>
</evidence>
<sequence>MKSAAHYQQQKHKQNGSHFSNSPIPYLNLPFLPPVQDKLKVLN</sequence>
<proteinExistence type="predicted"/>
<reference evidence="2" key="1">
    <citation type="submission" date="2014-09" db="EMBL/GenBank/DDBJ databases">
        <authorList>
            <person name="Magalhaes I.L.F."/>
            <person name="Oliveira U."/>
            <person name="Santos F.R."/>
            <person name="Vidigal T.H.D.A."/>
            <person name="Brescovit A.D."/>
            <person name="Santos A.J."/>
        </authorList>
    </citation>
    <scope>NUCLEOTIDE SEQUENCE</scope>
    <source>
        <tissue evidence="2">Shoot tissue taken approximately 20 cm above the soil surface</tissue>
    </source>
</reference>
<dbReference type="AlphaFoldDB" id="A0A0A9F1Q5"/>
<dbReference type="EMBL" id="GBRH01192787">
    <property type="protein sequence ID" value="JAE05109.1"/>
    <property type="molecule type" value="Transcribed_RNA"/>
</dbReference>
<feature type="region of interest" description="Disordered" evidence="1">
    <location>
        <begin position="1"/>
        <end position="22"/>
    </location>
</feature>
<accession>A0A0A9F1Q5</accession>
<protein>
    <submittedName>
        <fullName evidence="2">Uncharacterized protein</fullName>
    </submittedName>
</protein>
<evidence type="ECO:0000256" key="1">
    <source>
        <dbReference type="SAM" id="MobiDB-lite"/>
    </source>
</evidence>
<organism evidence="2">
    <name type="scientific">Arundo donax</name>
    <name type="common">Giant reed</name>
    <name type="synonym">Donax arundinaceus</name>
    <dbReference type="NCBI Taxonomy" id="35708"/>
    <lineage>
        <taxon>Eukaryota</taxon>
        <taxon>Viridiplantae</taxon>
        <taxon>Streptophyta</taxon>
        <taxon>Embryophyta</taxon>
        <taxon>Tracheophyta</taxon>
        <taxon>Spermatophyta</taxon>
        <taxon>Magnoliopsida</taxon>
        <taxon>Liliopsida</taxon>
        <taxon>Poales</taxon>
        <taxon>Poaceae</taxon>
        <taxon>PACMAD clade</taxon>
        <taxon>Arundinoideae</taxon>
        <taxon>Arundineae</taxon>
        <taxon>Arundo</taxon>
    </lineage>
</organism>
<reference evidence="2" key="2">
    <citation type="journal article" date="2015" name="Data Brief">
        <title>Shoot transcriptome of the giant reed, Arundo donax.</title>
        <authorList>
            <person name="Barrero R.A."/>
            <person name="Guerrero F.D."/>
            <person name="Moolhuijzen P."/>
            <person name="Goolsby J.A."/>
            <person name="Tidwell J."/>
            <person name="Bellgard S.E."/>
            <person name="Bellgard M.I."/>
        </authorList>
    </citation>
    <scope>NUCLEOTIDE SEQUENCE</scope>
    <source>
        <tissue evidence="2">Shoot tissue taken approximately 20 cm above the soil surface</tissue>
    </source>
</reference>
<name>A0A0A9F1Q5_ARUDO</name>